<reference evidence="6" key="4">
    <citation type="submission" date="2025-09" db="UniProtKB">
        <authorList>
            <consortium name="Ensembl"/>
        </authorList>
    </citation>
    <scope>IDENTIFICATION</scope>
</reference>
<reference evidence="6" key="3">
    <citation type="submission" date="2025-08" db="UniProtKB">
        <authorList>
            <consortium name="Ensembl"/>
        </authorList>
    </citation>
    <scope>IDENTIFICATION</scope>
</reference>
<evidence type="ECO:0000256" key="1">
    <source>
        <dbReference type="ARBA" id="ARBA00008535"/>
    </source>
</evidence>
<evidence type="ECO:0000256" key="3">
    <source>
        <dbReference type="ARBA" id="ARBA00023134"/>
    </source>
</evidence>
<dbReference type="GO" id="GO:0005525">
    <property type="term" value="F:GTP binding"/>
    <property type="evidence" value="ECO:0007669"/>
    <property type="project" value="UniProtKB-KW"/>
</dbReference>
<dbReference type="PROSITE" id="PS51720">
    <property type="entry name" value="G_AIG1"/>
    <property type="match status" value="1"/>
</dbReference>
<dbReference type="PANTHER" id="PTHR10903">
    <property type="entry name" value="GTPASE, IMAP FAMILY MEMBER-RELATED"/>
    <property type="match status" value="1"/>
</dbReference>
<dbReference type="Pfam" id="PF04548">
    <property type="entry name" value="AIG1"/>
    <property type="match status" value="1"/>
</dbReference>
<evidence type="ECO:0000256" key="4">
    <source>
        <dbReference type="SAM" id="MobiDB-lite"/>
    </source>
</evidence>
<dbReference type="Proteomes" id="UP000018467">
    <property type="component" value="Unassembled WGS sequence"/>
</dbReference>
<reference evidence="7" key="1">
    <citation type="submission" date="2013-03" db="EMBL/GenBank/DDBJ databases">
        <authorList>
            <person name="Jeffery W."/>
            <person name="Warren W."/>
            <person name="Wilson R.K."/>
        </authorList>
    </citation>
    <scope>NUCLEOTIDE SEQUENCE</scope>
    <source>
        <strain evidence="7">female</strain>
    </source>
</reference>
<feature type="domain" description="AIG1-type G" evidence="5">
    <location>
        <begin position="3"/>
        <end position="203"/>
    </location>
</feature>
<name>A0A3B1K105_ASTMX</name>
<dbReference type="CDD" id="cd01852">
    <property type="entry name" value="AIG1"/>
    <property type="match status" value="1"/>
</dbReference>
<keyword evidence="7" id="KW-1185">Reference proteome</keyword>
<dbReference type="FunFam" id="3.40.50.300:FF:000366">
    <property type="entry name" value="GTPase, IMAP family member 2"/>
    <property type="match status" value="1"/>
</dbReference>
<dbReference type="GeneTree" id="ENSGT00940000164100"/>
<evidence type="ECO:0000256" key="2">
    <source>
        <dbReference type="ARBA" id="ARBA00022741"/>
    </source>
</evidence>
<evidence type="ECO:0000313" key="6">
    <source>
        <dbReference type="Ensembl" id="ENSAMXP00000047770.1"/>
    </source>
</evidence>
<dbReference type="PANTHER" id="PTHR10903:SF188">
    <property type="entry name" value="GTPASE IMAP FAMILY MEMBER 2-LIKE-RELATED"/>
    <property type="match status" value="1"/>
</dbReference>
<reference evidence="7" key="2">
    <citation type="journal article" date="2014" name="Nat. Commun.">
        <title>The cavefish genome reveals candidate genes for eye loss.</title>
        <authorList>
            <person name="McGaugh S.E."/>
            <person name="Gross J.B."/>
            <person name="Aken B."/>
            <person name="Blin M."/>
            <person name="Borowsky R."/>
            <person name="Chalopin D."/>
            <person name="Hinaux H."/>
            <person name="Jeffery W.R."/>
            <person name="Keene A."/>
            <person name="Ma L."/>
            <person name="Minx P."/>
            <person name="Murphy D."/>
            <person name="O'Quin K.E."/>
            <person name="Retaux S."/>
            <person name="Rohner N."/>
            <person name="Searle S.M."/>
            <person name="Stahl B.A."/>
            <person name="Tabin C."/>
            <person name="Volff J.N."/>
            <person name="Yoshizawa M."/>
            <person name="Warren W.C."/>
        </authorList>
    </citation>
    <scope>NUCLEOTIDE SEQUENCE [LARGE SCALE GENOMIC DNA]</scope>
    <source>
        <strain evidence="7">female</strain>
    </source>
</reference>
<dbReference type="AlphaFoldDB" id="A0A3B1K105"/>
<sequence>LNQMNSGSVLLGKTVVGQEAAANYIQEQKLVKEDLSSNSVTSVCQKESTNVGQRWVTVIDTPGLFDTNVPNEEITKEIAKCITMSAPGPHVFLLVLTVGRFTPEEKEAVKTIQDLFGEEARGYTMVLFTRGDELQNKNIEEFIQTSNPYLKFLIEKCGNRFHVFNNKETRDQTQVTDLLEKIDSMVTENGGSCYTNEMFQNTEREKKELRIKRESAEREQNERENYNKRREEDEKRMKEHIEHINREREENRKQLEKQREEDQRQRDQEEEDRRKKEKEEWGKKQQEEKEEFEKEKEEMIQKERANQQKLQNEYEQKAAEEEKRKIALEEKIKHSEEKKKKELQELQIAQRREWERMKQEEEERREKQEKQWRKELESKEKKGKVVHNLCLIAFYTSLLLMASAFTTQPPLQHKLKCEKILR</sequence>
<dbReference type="InterPro" id="IPR006703">
    <property type="entry name" value="G_AIG1"/>
</dbReference>
<evidence type="ECO:0000259" key="5">
    <source>
        <dbReference type="PROSITE" id="PS51720"/>
    </source>
</evidence>
<dbReference type="InterPro" id="IPR045058">
    <property type="entry name" value="GIMA/IAN/Toc"/>
</dbReference>
<evidence type="ECO:0000313" key="7">
    <source>
        <dbReference type="Proteomes" id="UP000018467"/>
    </source>
</evidence>
<keyword evidence="2" id="KW-0547">Nucleotide-binding</keyword>
<dbReference type="SUPFAM" id="SSF52540">
    <property type="entry name" value="P-loop containing nucleoside triphosphate hydrolases"/>
    <property type="match status" value="1"/>
</dbReference>
<proteinExistence type="inferred from homology"/>
<dbReference type="InterPro" id="IPR027417">
    <property type="entry name" value="P-loop_NTPase"/>
</dbReference>
<dbReference type="Bgee" id="ENSAMXG00000032781">
    <property type="expression patterns" value="Expressed in olfactory epithelium and 1 other cell type or tissue"/>
</dbReference>
<dbReference type="InParanoid" id="A0A3B1K105"/>
<organism evidence="6 7">
    <name type="scientific">Astyanax mexicanus</name>
    <name type="common">Blind cave fish</name>
    <name type="synonym">Astyanax fasciatus mexicanus</name>
    <dbReference type="NCBI Taxonomy" id="7994"/>
    <lineage>
        <taxon>Eukaryota</taxon>
        <taxon>Metazoa</taxon>
        <taxon>Chordata</taxon>
        <taxon>Craniata</taxon>
        <taxon>Vertebrata</taxon>
        <taxon>Euteleostomi</taxon>
        <taxon>Actinopterygii</taxon>
        <taxon>Neopterygii</taxon>
        <taxon>Teleostei</taxon>
        <taxon>Ostariophysi</taxon>
        <taxon>Characiformes</taxon>
        <taxon>Characoidei</taxon>
        <taxon>Acestrorhamphidae</taxon>
        <taxon>Acestrorhamphinae</taxon>
        <taxon>Astyanax</taxon>
    </lineage>
</organism>
<protein>
    <recommendedName>
        <fullName evidence="5">AIG1-type G domain-containing protein</fullName>
    </recommendedName>
</protein>
<feature type="region of interest" description="Disordered" evidence="4">
    <location>
        <begin position="356"/>
        <end position="377"/>
    </location>
</feature>
<accession>A0A3B1K105</accession>
<dbReference type="Gene3D" id="3.40.50.300">
    <property type="entry name" value="P-loop containing nucleotide triphosphate hydrolases"/>
    <property type="match status" value="1"/>
</dbReference>
<feature type="region of interest" description="Disordered" evidence="4">
    <location>
        <begin position="193"/>
        <end position="323"/>
    </location>
</feature>
<feature type="compositionally biased region" description="Basic and acidic residues" evidence="4">
    <location>
        <begin position="202"/>
        <end position="323"/>
    </location>
</feature>
<dbReference type="Ensembl" id="ENSAMXT00000033116.1">
    <property type="protein sequence ID" value="ENSAMXP00000047770.1"/>
    <property type="gene ID" value="ENSAMXG00000032781.1"/>
</dbReference>
<keyword evidence="3" id="KW-0342">GTP-binding</keyword>
<comment type="similarity">
    <text evidence="1">Belongs to the TRAFAC class TrmE-Era-EngA-EngB-Septin-like GTPase superfamily. AIG1/Toc34/Toc159-like paraseptin GTPase family. IAN subfamily.</text>
</comment>